<proteinExistence type="predicted"/>
<evidence type="ECO:0000313" key="1">
    <source>
        <dbReference type="EMBL" id="KEZ53599.1"/>
    </source>
</evidence>
<dbReference type="PANTHER" id="PTHR40053">
    <property type="entry name" value="SPORULATION-CONTROL PROTEIN SPO0M"/>
    <property type="match status" value="1"/>
</dbReference>
<gene>
    <name evidence="1" type="ORF">GS18_0201010</name>
</gene>
<accession>A0A084H1Y7</accession>
<dbReference type="Proteomes" id="UP000028549">
    <property type="component" value="Unassembled WGS sequence"/>
</dbReference>
<dbReference type="AlphaFoldDB" id="A0A084H1Y7"/>
<dbReference type="InterPro" id="IPR009776">
    <property type="entry name" value="Spore_0_M"/>
</dbReference>
<dbReference type="RefSeq" id="WP_029282373.1">
    <property type="nucleotide sequence ID" value="NZ_JNVC02000001.1"/>
</dbReference>
<evidence type="ECO:0000313" key="2">
    <source>
        <dbReference type="Proteomes" id="UP000028549"/>
    </source>
</evidence>
<organism evidence="1 2">
    <name type="scientific">Metabacillus indicus</name>
    <name type="common">Bacillus indicus</name>
    <dbReference type="NCBI Taxonomy" id="246786"/>
    <lineage>
        <taxon>Bacteria</taxon>
        <taxon>Bacillati</taxon>
        <taxon>Bacillota</taxon>
        <taxon>Bacilli</taxon>
        <taxon>Bacillales</taxon>
        <taxon>Bacillaceae</taxon>
        <taxon>Metabacillus</taxon>
    </lineage>
</organism>
<dbReference type="PANTHER" id="PTHR40053:SF1">
    <property type="entry name" value="SPORULATION-CONTROL PROTEIN SPO0M"/>
    <property type="match status" value="1"/>
</dbReference>
<reference evidence="1 2" key="1">
    <citation type="journal article" date="2005" name="Int. J. Syst. Evol. Microbiol.">
        <title>Bacillus cibi sp. nov., isolated from jeotgal, a traditional Korean fermented seafood.</title>
        <authorList>
            <person name="Yoon J.H."/>
            <person name="Lee C.H."/>
            <person name="Oh T.K."/>
        </authorList>
    </citation>
    <scope>NUCLEOTIDE SEQUENCE [LARGE SCALE GENOMIC DNA]</scope>
    <source>
        <strain evidence="1 2">DSM 16189</strain>
    </source>
</reference>
<name>A0A084H1Y7_METID</name>
<protein>
    <submittedName>
        <fullName evidence="1">Sporulation protein</fullName>
    </submittedName>
</protein>
<dbReference type="STRING" id="246786.GS18_0201010"/>
<dbReference type="EMBL" id="JNVC02000001">
    <property type="protein sequence ID" value="KEZ53599.1"/>
    <property type="molecule type" value="Genomic_DNA"/>
</dbReference>
<keyword evidence="2" id="KW-1185">Reference proteome</keyword>
<dbReference type="OrthoDB" id="2988706at2"/>
<sequence>MILRKYMSILGIGSAQIDLILNKEEFSPGECVKGYFLIKGGVIEQQLKRIDCDLVAADLSAGSEGVLETANILTSKQIQADEQNRIDFVFRLPLNLTESNEERSYFFNTRLVFDEGVISKDQDFITVVKGD</sequence>
<comment type="caution">
    <text evidence="1">The sequence shown here is derived from an EMBL/GenBank/DDBJ whole genome shotgun (WGS) entry which is preliminary data.</text>
</comment>
<dbReference type="Pfam" id="PF07070">
    <property type="entry name" value="Spo0M"/>
    <property type="match status" value="1"/>
</dbReference>